<organism evidence="1 2">
    <name type="scientific">Anaeramoeba ignava</name>
    <name type="common">Anaerobic marine amoeba</name>
    <dbReference type="NCBI Taxonomy" id="1746090"/>
    <lineage>
        <taxon>Eukaryota</taxon>
        <taxon>Metamonada</taxon>
        <taxon>Anaeramoebidae</taxon>
        <taxon>Anaeramoeba</taxon>
    </lineage>
</organism>
<evidence type="ECO:0000313" key="2">
    <source>
        <dbReference type="Proteomes" id="UP001149090"/>
    </source>
</evidence>
<evidence type="ECO:0000313" key="1">
    <source>
        <dbReference type="EMBL" id="KAJ5066410.1"/>
    </source>
</evidence>
<proteinExistence type="predicted"/>
<accession>A0A9Q0L7W6</accession>
<comment type="caution">
    <text evidence="1">The sequence shown here is derived from an EMBL/GenBank/DDBJ whole genome shotgun (WGS) entry which is preliminary data.</text>
</comment>
<reference evidence="1" key="1">
    <citation type="submission" date="2022-10" db="EMBL/GenBank/DDBJ databases">
        <title>Novel sulphate-reducing endosymbionts in the free-living metamonad Anaeramoeba.</title>
        <authorList>
            <person name="Jerlstrom-Hultqvist J."/>
            <person name="Cepicka I."/>
            <person name="Gallot-Lavallee L."/>
            <person name="Salas-Leiva D."/>
            <person name="Curtis B.A."/>
            <person name="Zahonova K."/>
            <person name="Pipaliya S."/>
            <person name="Dacks J."/>
            <person name="Roger A.J."/>
        </authorList>
    </citation>
    <scope>NUCLEOTIDE SEQUENCE</scope>
    <source>
        <strain evidence="1">BMAN</strain>
    </source>
</reference>
<gene>
    <name evidence="1" type="ORF">M0811_13608</name>
</gene>
<dbReference type="AlphaFoldDB" id="A0A9Q0L7W6"/>
<sequence length="96" mass="11894">MWEDDFNECWIISLRLNKPFRRMIDSSFEFNLKRIEDYIKFHNIKDNFDELEKKMNEVFQTFIETENILIIINNFQFKDKIILNTSFLDESKMKQN</sequence>
<dbReference type="EMBL" id="JAPDFW010000143">
    <property type="protein sequence ID" value="KAJ5066410.1"/>
    <property type="molecule type" value="Genomic_DNA"/>
</dbReference>
<dbReference type="Proteomes" id="UP001149090">
    <property type="component" value="Unassembled WGS sequence"/>
</dbReference>
<keyword evidence="2" id="KW-1185">Reference proteome</keyword>
<name>A0A9Q0L7W6_ANAIG</name>
<protein>
    <submittedName>
        <fullName evidence="1">Uncharacterized protein</fullName>
    </submittedName>
</protein>